<name>A0ABW4P1V2_9NOCA</name>
<keyword evidence="2" id="KW-1185">Reference proteome</keyword>
<sequence length="139" mass="14390">MTTATTAVASVSGHTITGVPGRFVLGARTNHLVSDSRLGPGESIQAGELLLSAVVSCAMANFEANAAELGIPVTSITVDAEHARGTEDPTRYEFTRIRVTVRGVAQSSADALGERFVATCPIYNTIRRGSGAELTVTAA</sequence>
<dbReference type="InterPro" id="IPR036102">
    <property type="entry name" value="OsmC/Ohrsf"/>
</dbReference>
<proteinExistence type="predicted"/>
<comment type="caution">
    <text evidence="1">The sequence shown here is derived from an EMBL/GenBank/DDBJ whole genome shotgun (WGS) entry which is preliminary data.</text>
</comment>
<keyword evidence="1" id="KW-0575">Peroxidase</keyword>
<dbReference type="EMBL" id="JBHUFB010000008">
    <property type="protein sequence ID" value="MFD1811744.1"/>
    <property type="molecule type" value="Genomic_DNA"/>
</dbReference>
<dbReference type="InterPro" id="IPR003718">
    <property type="entry name" value="OsmC/Ohr_fam"/>
</dbReference>
<dbReference type="Gene3D" id="3.30.300.20">
    <property type="match status" value="1"/>
</dbReference>
<keyword evidence="1" id="KW-0560">Oxidoreductase</keyword>
<evidence type="ECO:0000313" key="1">
    <source>
        <dbReference type="EMBL" id="MFD1811744.1"/>
    </source>
</evidence>
<dbReference type="GO" id="GO:0004601">
    <property type="term" value="F:peroxidase activity"/>
    <property type="evidence" value="ECO:0007669"/>
    <property type="project" value="UniProtKB-KW"/>
</dbReference>
<dbReference type="Proteomes" id="UP001597286">
    <property type="component" value="Unassembled WGS sequence"/>
</dbReference>
<organism evidence="1 2">
    <name type="scientific">Rhodococcus gannanensis</name>
    <dbReference type="NCBI Taxonomy" id="1960308"/>
    <lineage>
        <taxon>Bacteria</taxon>
        <taxon>Bacillati</taxon>
        <taxon>Actinomycetota</taxon>
        <taxon>Actinomycetes</taxon>
        <taxon>Mycobacteriales</taxon>
        <taxon>Nocardiaceae</taxon>
        <taxon>Rhodococcus</taxon>
    </lineage>
</organism>
<evidence type="ECO:0000313" key="2">
    <source>
        <dbReference type="Proteomes" id="UP001597286"/>
    </source>
</evidence>
<gene>
    <name evidence="1" type="ORF">ACFSJG_05915</name>
</gene>
<dbReference type="SUPFAM" id="SSF82784">
    <property type="entry name" value="OsmC-like"/>
    <property type="match status" value="1"/>
</dbReference>
<accession>A0ABW4P1V2</accession>
<reference evidence="2" key="1">
    <citation type="journal article" date="2019" name="Int. J. Syst. Evol. Microbiol.">
        <title>The Global Catalogue of Microorganisms (GCM) 10K type strain sequencing project: providing services to taxonomists for standard genome sequencing and annotation.</title>
        <authorList>
            <consortium name="The Broad Institute Genomics Platform"/>
            <consortium name="The Broad Institute Genome Sequencing Center for Infectious Disease"/>
            <person name="Wu L."/>
            <person name="Ma J."/>
        </authorList>
    </citation>
    <scope>NUCLEOTIDE SEQUENCE [LARGE SCALE GENOMIC DNA]</scope>
    <source>
        <strain evidence="2">DT72</strain>
    </source>
</reference>
<dbReference type="InterPro" id="IPR015946">
    <property type="entry name" value="KH_dom-like_a/b"/>
</dbReference>
<dbReference type="EC" id="1.11.1.-" evidence="1"/>
<protein>
    <submittedName>
        <fullName evidence="1">OsmC family protein</fullName>
        <ecNumber evidence="1">1.11.1.-</ecNumber>
    </submittedName>
</protein>
<dbReference type="Pfam" id="PF02566">
    <property type="entry name" value="OsmC"/>
    <property type="match status" value="1"/>
</dbReference>